<dbReference type="InterPro" id="IPR006482">
    <property type="entry name" value="Cas7_Csh2/Csh2"/>
</dbReference>
<dbReference type="RefSeq" id="WP_338225830.1">
    <property type="nucleotide sequence ID" value="NZ_BTPD01000015.1"/>
</dbReference>
<protein>
    <recommendedName>
        <fullName evidence="3">CRISPR-associated protein Csh2</fullName>
    </recommendedName>
</protein>
<dbReference type="Pfam" id="PF05107">
    <property type="entry name" value="Cas_Cas7"/>
    <property type="match status" value="1"/>
</dbReference>
<organism evidence="1 2">
    <name type="scientific">Algoriphagus confluentis</name>
    <dbReference type="NCBI Taxonomy" id="1697556"/>
    <lineage>
        <taxon>Bacteria</taxon>
        <taxon>Pseudomonadati</taxon>
        <taxon>Bacteroidota</taxon>
        <taxon>Cytophagia</taxon>
        <taxon>Cytophagales</taxon>
        <taxon>Cyclobacteriaceae</taxon>
        <taxon>Algoriphagus</taxon>
    </lineage>
</organism>
<sequence length="313" mass="34931">MTKFNKRAYGAAIIKSINSNYNADFTHQPRTLPDGRVYATDKALKYLVRNYLIHETEEKIFYYKTFKEDTLNPKSLDETYEKHFGAIPKGEGSGAAKEASKKKEMLSKILTSLDVRLFGGTYAGSTNLSMHGPVQITHGINQFVRGEIFSEQIMSPFRNSAEGKEDSAMTTLGTQSKLREGHYVHSISVNPKNLETLTTLSGTDNHLSNADIDKLKLGLRYGATYYNSAAKAGTDNELLLWVELKEGSKLVLPSFVELVKVLDTDKREIDLGGVQKLLAQDHLKGEIEKVEIYYNKAISTIINKPEGAIELDL</sequence>
<comment type="caution">
    <text evidence="1">The sequence shown here is derived from an EMBL/GenBank/DDBJ whole genome shotgun (WGS) entry which is preliminary data.</text>
</comment>
<evidence type="ECO:0008006" key="3">
    <source>
        <dbReference type="Google" id="ProtNLM"/>
    </source>
</evidence>
<gene>
    <name evidence="1" type="ORF">Aconfl_37710</name>
</gene>
<keyword evidence="2" id="KW-1185">Reference proteome</keyword>
<evidence type="ECO:0000313" key="2">
    <source>
        <dbReference type="Proteomes" id="UP001338309"/>
    </source>
</evidence>
<dbReference type="Proteomes" id="UP001338309">
    <property type="component" value="Unassembled WGS sequence"/>
</dbReference>
<reference evidence="1 2" key="1">
    <citation type="submission" date="2023-08" db="EMBL/GenBank/DDBJ databases">
        <title>Draft genome sequence of Algoriphagus confluentis.</title>
        <authorList>
            <person name="Takatani N."/>
            <person name="Hosokawa M."/>
            <person name="Sawabe T."/>
        </authorList>
    </citation>
    <scope>NUCLEOTIDE SEQUENCE [LARGE SCALE GENOMIC DNA]</scope>
    <source>
        <strain evidence="1 2">NBRC 111222</strain>
    </source>
</reference>
<evidence type="ECO:0000313" key="1">
    <source>
        <dbReference type="EMBL" id="GMQ31128.1"/>
    </source>
</evidence>
<name>A0ABQ6PTP9_9BACT</name>
<proteinExistence type="predicted"/>
<dbReference type="EMBL" id="BTPD01000015">
    <property type="protein sequence ID" value="GMQ31128.1"/>
    <property type="molecule type" value="Genomic_DNA"/>
</dbReference>
<accession>A0ABQ6PTP9</accession>